<comment type="caution">
    <text evidence="1">The sequence shown here is derived from an EMBL/GenBank/DDBJ whole genome shotgun (WGS) entry which is preliminary data.</text>
</comment>
<dbReference type="Gene3D" id="3.40.50.300">
    <property type="entry name" value="P-loop containing nucleotide triphosphate hydrolases"/>
    <property type="match status" value="1"/>
</dbReference>
<reference evidence="1 2" key="1">
    <citation type="submission" date="2019-06" db="EMBL/GenBank/DDBJ databases">
        <title>Sequencing the genomes of 1000 actinobacteria strains.</title>
        <authorList>
            <person name="Klenk H.-P."/>
        </authorList>
    </citation>
    <scope>NUCLEOTIDE SEQUENCE [LARGE SCALE GENOMIC DNA]</scope>
    <source>
        <strain evidence="1 2">DSM 41649</strain>
    </source>
</reference>
<proteinExistence type="predicted"/>
<evidence type="ECO:0000313" key="2">
    <source>
        <dbReference type="Proteomes" id="UP000318416"/>
    </source>
</evidence>
<dbReference type="OrthoDB" id="877829at2"/>
<organism evidence="1 2">
    <name type="scientific">Kitasatospora atroaurantiaca</name>
    <dbReference type="NCBI Taxonomy" id="285545"/>
    <lineage>
        <taxon>Bacteria</taxon>
        <taxon>Bacillati</taxon>
        <taxon>Actinomycetota</taxon>
        <taxon>Actinomycetes</taxon>
        <taxon>Kitasatosporales</taxon>
        <taxon>Streptomycetaceae</taxon>
        <taxon>Kitasatospora</taxon>
    </lineage>
</organism>
<name>A0A561ERW6_9ACTN</name>
<dbReference type="InterPro" id="IPR027417">
    <property type="entry name" value="P-loop_NTPase"/>
</dbReference>
<protein>
    <recommendedName>
        <fullName evidence="3">Dephospho-CoA kinase</fullName>
    </recommendedName>
</protein>
<dbReference type="AlphaFoldDB" id="A0A561ERW6"/>
<keyword evidence="2" id="KW-1185">Reference proteome</keyword>
<dbReference type="SUPFAM" id="SSF52540">
    <property type="entry name" value="P-loop containing nucleoside triphosphate hydrolases"/>
    <property type="match status" value="1"/>
</dbReference>
<dbReference type="RefSeq" id="WP_145791601.1">
    <property type="nucleotide sequence ID" value="NZ_BAAABR010000006.1"/>
</dbReference>
<dbReference type="EMBL" id="VIVR01000001">
    <property type="protein sequence ID" value="TWE18355.1"/>
    <property type="molecule type" value="Genomic_DNA"/>
</dbReference>
<dbReference type="Pfam" id="PF21448">
    <property type="entry name" value="DNMK"/>
    <property type="match status" value="1"/>
</dbReference>
<gene>
    <name evidence="1" type="ORF">FB465_3422</name>
</gene>
<sequence>MTYPNIALVGRARSGKDTLAAQLVSRYAYTRIAFADPLRSVALAADPIVSAEAGHFGYLPTRLSDVVRRHGWEKAKTAVPEVRRTLQRFGQSIRDVDPNFWVNLAMDRLDVAETWGLPVVVTDCRYENEATALQVRGFKLVRVVRPGSPETGGGAAEKANREHVSETELATFPVDATVINAGSLADLATRADLLARVPHGPMA</sequence>
<accession>A0A561ERW6</accession>
<dbReference type="Proteomes" id="UP000318416">
    <property type="component" value="Unassembled WGS sequence"/>
</dbReference>
<evidence type="ECO:0000313" key="1">
    <source>
        <dbReference type="EMBL" id="TWE18355.1"/>
    </source>
</evidence>
<dbReference type="InterPro" id="IPR048444">
    <property type="entry name" value="DNMK"/>
</dbReference>
<evidence type="ECO:0008006" key="3">
    <source>
        <dbReference type="Google" id="ProtNLM"/>
    </source>
</evidence>